<dbReference type="InterPro" id="IPR045584">
    <property type="entry name" value="Pilin-like"/>
</dbReference>
<reference evidence="3 4" key="1">
    <citation type="submission" date="2019-02" db="EMBL/GenBank/DDBJ databases">
        <title>Deep-cultivation of Planctomycetes and their phenomic and genomic characterization uncovers novel biology.</title>
        <authorList>
            <person name="Wiegand S."/>
            <person name="Jogler M."/>
            <person name="Boedeker C."/>
            <person name="Pinto D."/>
            <person name="Vollmers J."/>
            <person name="Rivas-Marin E."/>
            <person name="Kohn T."/>
            <person name="Peeters S.H."/>
            <person name="Heuer A."/>
            <person name="Rast P."/>
            <person name="Oberbeckmann S."/>
            <person name="Bunk B."/>
            <person name="Jeske O."/>
            <person name="Meyerdierks A."/>
            <person name="Storesund J.E."/>
            <person name="Kallscheuer N."/>
            <person name="Luecker S."/>
            <person name="Lage O.M."/>
            <person name="Pohl T."/>
            <person name="Merkel B.J."/>
            <person name="Hornburger P."/>
            <person name="Mueller R.-W."/>
            <person name="Bruemmer F."/>
            <person name="Labrenz M."/>
            <person name="Spormann A.M."/>
            <person name="Op Den Camp H."/>
            <person name="Overmann J."/>
            <person name="Amann R."/>
            <person name="Jetten M.S.M."/>
            <person name="Mascher T."/>
            <person name="Medema M.H."/>
            <person name="Devos D.P."/>
            <person name="Kaster A.-K."/>
            <person name="Ovreas L."/>
            <person name="Rohde M."/>
            <person name="Galperin M.Y."/>
            <person name="Jogler C."/>
        </authorList>
    </citation>
    <scope>NUCLEOTIDE SEQUENCE [LARGE SCALE GENOMIC DNA]</scope>
    <source>
        <strain evidence="3 4">Pan54</strain>
    </source>
</reference>
<proteinExistence type="predicted"/>
<dbReference type="PROSITE" id="PS00409">
    <property type="entry name" value="PROKAR_NTER_METHYL"/>
    <property type="match status" value="1"/>
</dbReference>
<dbReference type="InterPro" id="IPR012902">
    <property type="entry name" value="N_methyl_site"/>
</dbReference>
<feature type="transmembrane region" description="Helical" evidence="1">
    <location>
        <begin position="12"/>
        <end position="33"/>
    </location>
</feature>
<dbReference type="PANTHER" id="PTHR30093">
    <property type="entry name" value="GENERAL SECRETION PATHWAY PROTEIN G"/>
    <property type="match status" value="1"/>
</dbReference>
<keyword evidence="4" id="KW-1185">Reference proteome</keyword>
<dbReference type="Pfam" id="PF07596">
    <property type="entry name" value="SBP_bac_10"/>
    <property type="match status" value="1"/>
</dbReference>
<dbReference type="InterPro" id="IPR011453">
    <property type="entry name" value="DUF1559"/>
</dbReference>
<keyword evidence="1" id="KW-0472">Membrane</keyword>
<accession>A0A5C5XFL9</accession>
<name>A0A5C5XFL9_9PLAN</name>
<dbReference type="AlphaFoldDB" id="A0A5C5XFL9"/>
<organism evidence="3 4">
    <name type="scientific">Rubinisphaera italica</name>
    <dbReference type="NCBI Taxonomy" id="2527969"/>
    <lineage>
        <taxon>Bacteria</taxon>
        <taxon>Pseudomonadati</taxon>
        <taxon>Planctomycetota</taxon>
        <taxon>Planctomycetia</taxon>
        <taxon>Planctomycetales</taxon>
        <taxon>Planctomycetaceae</taxon>
        <taxon>Rubinisphaera</taxon>
    </lineage>
</organism>
<evidence type="ECO:0000259" key="2">
    <source>
        <dbReference type="Pfam" id="PF07596"/>
    </source>
</evidence>
<gene>
    <name evidence="3" type="ORF">Pan54_19560</name>
</gene>
<keyword evidence="1" id="KW-1133">Transmembrane helix</keyword>
<dbReference type="PANTHER" id="PTHR30093:SF2">
    <property type="entry name" value="TYPE II SECRETION SYSTEM PROTEIN H"/>
    <property type="match status" value="1"/>
</dbReference>
<dbReference type="NCBIfam" id="TIGR04294">
    <property type="entry name" value="pre_pil_HX9DG"/>
    <property type="match status" value="1"/>
</dbReference>
<dbReference type="OrthoDB" id="240776at2"/>
<dbReference type="NCBIfam" id="TIGR02532">
    <property type="entry name" value="IV_pilin_GFxxxE"/>
    <property type="match status" value="1"/>
</dbReference>
<dbReference type="SUPFAM" id="SSF54523">
    <property type="entry name" value="Pili subunits"/>
    <property type="match status" value="1"/>
</dbReference>
<evidence type="ECO:0000313" key="4">
    <source>
        <dbReference type="Proteomes" id="UP000316095"/>
    </source>
</evidence>
<dbReference type="Pfam" id="PF07963">
    <property type="entry name" value="N_methyl"/>
    <property type="match status" value="1"/>
</dbReference>
<dbReference type="Proteomes" id="UP000316095">
    <property type="component" value="Unassembled WGS sequence"/>
</dbReference>
<evidence type="ECO:0000256" key="1">
    <source>
        <dbReference type="SAM" id="Phobius"/>
    </source>
</evidence>
<keyword evidence="1" id="KW-0812">Transmembrane</keyword>
<feature type="domain" description="DUF1559" evidence="2">
    <location>
        <begin position="34"/>
        <end position="293"/>
    </location>
</feature>
<dbReference type="EMBL" id="SJPG01000001">
    <property type="protein sequence ID" value="TWT61221.1"/>
    <property type="molecule type" value="Genomic_DNA"/>
</dbReference>
<sequence length="320" mass="34207">MKTVSDQRGFTLIELLVVIAIIAILVALLLPAVQQAREAARRSSCKNNLKQLGLAMHNYHDTHTVFPPGWVIPKCPGVIDSDHRFIRNNPAWGMYLLPALEQGALYDQFNFQMAGPCTTGAPGAIGLLPAPATANSLNKSLDAFSCPSDTKAATSRDGFGSSSYVACRGNDANQGQSTSFSRLNGMTWANSDCRMRDIVDGTSNTIMIGEVSWNQYFAHGDASGVSRGGLWPGFGQHKNDDMVSRTTNAIFPINGSDPTNGNRNDGFGSFHSGGAQFVLADGSVRLISENINSENAVGTTPMGTFQRLGVKDDGLVIGEF</sequence>
<evidence type="ECO:0000313" key="3">
    <source>
        <dbReference type="EMBL" id="TWT61221.1"/>
    </source>
</evidence>
<dbReference type="Gene3D" id="3.30.700.10">
    <property type="entry name" value="Glycoprotein, Type 4 Pilin"/>
    <property type="match status" value="1"/>
</dbReference>
<dbReference type="RefSeq" id="WP_146503240.1">
    <property type="nucleotide sequence ID" value="NZ_SJPG01000001.1"/>
</dbReference>
<dbReference type="InterPro" id="IPR027558">
    <property type="entry name" value="Pre_pil_HX9DG_C"/>
</dbReference>
<comment type="caution">
    <text evidence="3">The sequence shown here is derived from an EMBL/GenBank/DDBJ whole genome shotgun (WGS) entry which is preliminary data.</text>
</comment>
<protein>
    <submittedName>
        <fullName evidence="3">Putative major pilin subunit</fullName>
    </submittedName>
</protein>